<dbReference type="Proteomes" id="UP001190926">
    <property type="component" value="Unassembled WGS sequence"/>
</dbReference>
<accession>A0AAD4PCI8</accession>
<name>A0AAD4PCI8_PERFH</name>
<evidence type="ECO:0000313" key="1">
    <source>
        <dbReference type="EMBL" id="KAH6835329.1"/>
    </source>
</evidence>
<dbReference type="EMBL" id="SDAM02000036">
    <property type="protein sequence ID" value="KAH6835329.1"/>
    <property type="molecule type" value="Genomic_DNA"/>
</dbReference>
<dbReference type="PANTHER" id="PTHR13617:SF14">
    <property type="entry name" value="PROTEIN ABHD18"/>
    <property type="match status" value="1"/>
</dbReference>
<proteinExistence type="predicted"/>
<comment type="caution">
    <text evidence="1">The sequence shown here is derived from an EMBL/GenBank/DDBJ whole genome shotgun (WGS) entry which is preliminary data.</text>
</comment>
<gene>
    <name evidence="1" type="ORF">C2S53_000534</name>
</gene>
<evidence type="ECO:0000313" key="2">
    <source>
        <dbReference type="Proteomes" id="UP001190926"/>
    </source>
</evidence>
<dbReference type="Pfam" id="PF09752">
    <property type="entry name" value="ABHD18"/>
    <property type="match status" value="1"/>
</dbReference>
<sequence length="93" mass="10402">MFCVSGTGDHSFEWRLHLGGPLLKENTATMVLERRRPVQQQRAKLLCVSDLLILERATIEEARSLLHLLDSEAGYGKMGFCGLSMGKTHNLFA</sequence>
<reference evidence="1 2" key="1">
    <citation type="journal article" date="2021" name="Nat. Commun.">
        <title>Incipient diploidization of the medicinal plant Perilla within 10,000 years.</title>
        <authorList>
            <person name="Zhang Y."/>
            <person name="Shen Q."/>
            <person name="Leng L."/>
            <person name="Zhang D."/>
            <person name="Chen S."/>
            <person name="Shi Y."/>
            <person name="Ning Z."/>
            <person name="Chen S."/>
        </authorList>
    </citation>
    <scope>NUCLEOTIDE SEQUENCE [LARGE SCALE GENOMIC DNA]</scope>
    <source>
        <strain evidence="2">cv. PC099</strain>
    </source>
</reference>
<organism evidence="1 2">
    <name type="scientific">Perilla frutescens var. hirtella</name>
    <name type="common">Perilla citriodora</name>
    <name type="synonym">Perilla setoyensis</name>
    <dbReference type="NCBI Taxonomy" id="608512"/>
    <lineage>
        <taxon>Eukaryota</taxon>
        <taxon>Viridiplantae</taxon>
        <taxon>Streptophyta</taxon>
        <taxon>Embryophyta</taxon>
        <taxon>Tracheophyta</taxon>
        <taxon>Spermatophyta</taxon>
        <taxon>Magnoliopsida</taxon>
        <taxon>eudicotyledons</taxon>
        <taxon>Gunneridae</taxon>
        <taxon>Pentapetalae</taxon>
        <taxon>asterids</taxon>
        <taxon>lamiids</taxon>
        <taxon>Lamiales</taxon>
        <taxon>Lamiaceae</taxon>
        <taxon>Nepetoideae</taxon>
        <taxon>Elsholtzieae</taxon>
        <taxon>Perilla</taxon>
    </lineage>
</organism>
<protein>
    <submittedName>
        <fullName evidence="1">Alpha/beta hydrolase family protein</fullName>
    </submittedName>
</protein>
<dbReference type="InterPro" id="IPR019149">
    <property type="entry name" value="ABHD18"/>
</dbReference>
<dbReference type="PANTHER" id="PTHR13617">
    <property type="entry name" value="PROTEIN ABHD18"/>
    <property type="match status" value="1"/>
</dbReference>
<dbReference type="GO" id="GO:0016787">
    <property type="term" value="F:hydrolase activity"/>
    <property type="evidence" value="ECO:0007669"/>
    <property type="project" value="UniProtKB-KW"/>
</dbReference>
<keyword evidence="2" id="KW-1185">Reference proteome</keyword>
<keyword evidence="1" id="KW-0378">Hydrolase</keyword>
<dbReference type="AlphaFoldDB" id="A0AAD4PCI8"/>